<keyword evidence="5 13" id="KW-0418">Kinase</keyword>
<sequence length="392" mass="45483">MQFYMEKQAAAEKNPEKPMANVNLNTNYKINSVSRAYPEAGRKLFKSLDCYETTTLDFGDIENYTVKTMIGSGRFSVVFIGIDKNGNDCAIKTYRPIPVDFIKRELFFMKVVRNIPNTLHFYDLIKDPLTGTIAHVCEYVKTGRKRIDYRSFTLDEVRFYMYQLLLTLDACHSIGIMHRDVKPDNLLINREQKKIRLIDWGLADIYYSKQQYNTGVGTLRYRGPELFLGYRYYDYAVDIWAAGITFGEMLIRYPFFEVNYQEELIHEVSDLLTTSAILVYAEKFGIDISDSTLRSMPEYTFFDWDSLINQGRPEMRDPDASDLLRKMLTVDHQQRITAHEALEHKFFYPLKKQMAEANSADQGNASTNDQVVENGKNDGNLLDIEKIAIDQK</sequence>
<organism evidence="13 14">
    <name type="scientific">Tritrichomonas foetus</name>
    <dbReference type="NCBI Taxonomy" id="1144522"/>
    <lineage>
        <taxon>Eukaryota</taxon>
        <taxon>Metamonada</taxon>
        <taxon>Parabasalia</taxon>
        <taxon>Tritrichomonadida</taxon>
        <taxon>Tritrichomonadidae</taxon>
        <taxon>Tritrichomonas</taxon>
    </lineage>
</organism>
<dbReference type="Gene3D" id="3.30.200.20">
    <property type="entry name" value="Phosphorylase Kinase, domain 1"/>
    <property type="match status" value="1"/>
</dbReference>
<evidence type="ECO:0000256" key="11">
    <source>
        <dbReference type="SAM" id="MobiDB-lite"/>
    </source>
</evidence>
<dbReference type="EC" id="2.7.11.1" evidence="1"/>
<evidence type="ECO:0000256" key="1">
    <source>
        <dbReference type="ARBA" id="ARBA00012513"/>
    </source>
</evidence>
<keyword evidence="2 10" id="KW-0723">Serine/threonine-protein kinase</keyword>
<dbReference type="RefSeq" id="XP_068346169.1">
    <property type="nucleotide sequence ID" value="XM_068513320.1"/>
</dbReference>
<evidence type="ECO:0000256" key="2">
    <source>
        <dbReference type="ARBA" id="ARBA00022527"/>
    </source>
</evidence>
<dbReference type="GO" id="GO:0051726">
    <property type="term" value="P:regulation of cell cycle"/>
    <property type="evidence" value="ECO:0007669"/>
    <property type="project" value="TreeGrafter"/>
</dbReference>
<dbReference type="PROSITE" id="PS00108">
    <property type="entry name" value="PROTEIN_KINASE_ST"/>
    <property type="match status" value="1"/>
</dbReference>
<name>A0A1J4J0A7_9EUKA</name>
<dbReference type="GO" id="GO:0005956">
    <property type="term" value="C:protein kinase CK2 complex"/>
    <property type="evidence" value="ECO:0007669"/>
    <property type="project" value="TreeGrafter"/>
</dbReference>
<comment type="catalytic activity">
    <reaction evidence="8">
        <text>L-seryl-[protein] + ATP = O-phospho-L-seryl-[protein] + ADP + H(+)</text>
        <dbReference type="Rhea" id="RHEA:17989"/>
        <dbReference type="Rhea" id="RHEA-COMP:9863"/>
        <dbReference type="Rhea" id="RHEA-COMP:11604"/>
        <dbReference type="ChEBI" id="CHEBI:15378"/>
        <dbReference type="ChEBI" id="CHEBI:29999"/>
        <dbReference type="ChEBI" id="CHEBI:30616"/>
        <dbReference type="ChEBI" id="CHEBI:83421"/>
        <dbReference type="ChEBI" id="CHEBI:456216"/>
        <dbReference type="EC" id="2.7.11.1"/>
    </reaction>
</comment>
<evidence type="ECO:0000256" key="3">
    <source>
        <dbReference type="ARBA" id="ARBA00022679"/>
    </source>
</evidence>
<evidence type="ECO:0000313" key="14">
    <source>
        <dbReference type="Proteomes" id="UP000179807"/>
    </source>
</evidence>
<dbReference type="EMBL" id="MLAK01001439">
    <property type="protein sequence ID" value="OHS93032.1"/>
    <property type="molecule type" value="Genomic_DNA"/>
</dbReference>
<dbReference type="GO" id="GO:0006357">
    <property type="term" value="P:regulation of transcription by RNA polymerase II"/>
    <property type="evidence" value="ECO:0007669"/>
    <property type="project" value="UniProtKB-ARBA"/>
</dbReference>
<dbReference type="Gene3D" id="1.10.510.10">
    <property type="entry name" value="Transferase(Phosphotransferase) domain 1"/>
    <property type="match status" value="1"/>
</dbReference>
<dbReference type="GeneID" id="94848024"/>
<dbReference type="GO" id="GO:0005829">
    <property type="term" value="C:cytosol"/>
    <property type="evidence" value="ECO:0007669"/>
    <property type="project" value="TreeGrafter"/>
</dbReference>
<dbReference type="FunFam" id="3.30.200.20:FF:000088">
    <property type="entry name" value="Casein kinase II subunit alpha"/>
    <property type="match status" value="1"/>
</dbReference>
<feature type="binding site" evidence="9">
    <location>
        <position position="92"/>
    </location>
    <ligand>
        <name>ATP</name>
        <dbReference type="ChEBI" id="CHEBI:30616"/>
    </ligand>
</feature>
<evidence type="ECO:0000256" key="9">
    <source>
        <dbReference type="PROSITE-ProRule" id="PRU10141"/>
    </source>
</evidence>
<evidence type="ECO:0000259" key="12">
    <source>
        <dbReference type="PROSITE" id="PS50011"/>
    </source>
</evidence>
<comment type="caution">
    <text evidence="13">The sequence shown here is derived from an EMBL/GenBank/DDBJ whole genome shotgun (WGS) entry which is preliminary data.</text>
</comment>
<accession>A0A1J4J0A7</accession>
<comment type="similarity">
    <text evidence="10">Belongs to the protein kinase superfamily.</text>
</comment>
<evidence type="ECO:0000256" key="7">
    <source>
        <dbReference type="ARBA" id="ARBA00047899"/>
    </source>
</evidence>
<dbReference type="GO" id="GO:0005524">
    <property type="term" value="F:ATP binding"/>
    <property type="evidence" value="ECO:0007669"/>
    <property type="project" value="UniProtKB-UniRule"/>
</dbReference>
<evidence type="ECO:0000256" key="8">
    <source>
        <dbReference type="ARBA" id="ARBA00048679"/>
    </source>
</evidence>
<comment type="catalytic activity">
    <reaction evidence="7">
        <text>L-threonyl-[protein] + ATP = O-phospho-L-threonyl-[protein] + ADP + H(+)</text>
        <dbReference type="Rhea" id="RHEA:46608"/>
        <dbReference type="Rhea" id="RHEA-COMP:11060"/>
        <dbReference type="Rhea" id="RHEA-COMP:11605"/>
        <dbReference type="ChEBI" id="CHEBI:15378"/>
        <dbReference type="ChEBI" id="CHEBI:30013"/>
        <dbReference type="ChEBI" id="CHEBI:30616"/>
        <dbReference type="ChEBI" id="CHEBI:61977"/>
        <dbReference type="ChEBI" id="CHEBI:456216"/>
        <dbReference type="EC" id="2.7.11.1"/>
    </reaction>
</comment>
<dbReference type="GO" id="GO:0004674">
    <property type="term" value="F:protein serine/threonine kinase activity"/>
    <property type="evidence" value="ECO:0007669"/>
    <property type="project" value="UniProtKB-KW"/>
</dbReference>
<evidence type="ECO:0000256" key="5">
    <source>
        <dbReference type="ARBA" id="ARBA00022777"/>
    </source>
</evidence>
<dbReference type="InterPro" id="IPR000719">
    <property type="entry name" value="Prot_kinase_dom"/>
</dbReference>
<keyword evidence="14" id="KW-1185">Reference proteome</keyword>
<dbReference type="PROSITE" id="PS50011">
    <property type="entry name" value="PROTEIN_KINASE_DOM"/>
    <property type="match status" value="1"/>
</dbReference>
<protein>
    <recommendedName>
        <fullName evidence="1">non-specific serine/threonine protein kinase</fullName>
        <ecNumber evidence="1">2.7.11.1</ecNumber>
    </recommendedName>
</protein>
<evidence type="ECO:0000313" key="13">
    <source>
        <dbReference type="EMBL" id="OHS93032.1"/>
    </source>
</evidence>
<dbReference type="VEuPathDB" id="TrichDB:TRFO_40631"/>
<dbReference type="Pfam" id="PF00069">
    <property type="entry name" value="Pkinase"/>
    <property type="match status" value="1"/>
</dbReference>
<evidence type="ECO:0000256" key="4">
    <source>
        <dbReference type="ARBA" id="ARBA00022741"/>
    </source>
</evidence>
<dbReference type="GO" id="GO:0031981">
    <property type="term" value="C:nuclear lumen"/>
    <property type="evidence" value="ECO:0007669"/>
    <property type="project" value="UniProtKB-ARBA"/>
</dbReference>
<dbReference type="AlphaFoldDB" id="A0A1J4J0A7"/>
<dbReference type="InterPro" id="IPR011009">
    <property type="entry name" value="Kinase-like_dom_sf"/>
</dbReference>
<keyword evidence="4 9" id="KW-0547">Nucleotide-binding</keyword>
<reference evidence="13" key="1">
    <citation type="submission" date="2016-10" db="EMBL/GenBank/DDBJ databases">
        <authorList>
            <person name="Benchimol M."/>
            <person name="Almeida L.G."/>
            <person name="Vasconcelos A.T."/>
            <person name="Perreira-Neves A."/>
            <person name="Rosa I.A."/>
            <person name="Tasca T."/>
            <person name="Bogo M.R."/>
            <person name="de Souza W."/>
        </authorList>
    </citation>
    <scope>NUCLEOTIDE SEQUENCE [LARGE SCALE GENOMIC DNA]</scope>
    <source>
        <strain evidence="13">K</strain>
    </source>
</reference>
<dbReference type="InterPro" id="IPR045216">
    <property type="entry name" value="CK2_alpha"/>
</dbReference>
<feature type="compositionally biased region" description="Polar residues" evidence="11">
    <location>
        <begin position="359"/>
        <end position="371"/>
    </location>
</feature>
<dbReference type="PROSITE" id="PS00107">
    <property type="entry name" value="PROTEIN_KINASE_ATP"/>
    <property type="match status" value="1"/>
</dbReference>
<feature type="region of interest" description="Disordered" evidence="11">
    <location>
        <begin position="358"/>
        <end position="377"/>
    </location>
</feature>
<dbReference type="InterPro" id="IPR017441">
    <property type="entry name" value="Protein_kinase_ATP_BS"/>
</dbReference>
<dbReference type="InterPro" id="IPR008271">
    <property type="entry name" value="Ser/Thr_kinase_AS"/>
</dbReference>
<keyword evidence="6 9" id="KW-0067">ATP-binding</keyword>
<gene>
    <name evidence="13" type="ORF">TRFO_40631</name>
</gene>
<dbReference type="SUPFAM" id="SSF56112">
    <property type="entry name" value="Protein kinase-like (PK-like)"/>
    <property type="match status" value="1"/>
</dbReference>
<evidence type="ECO:0000256" key="6">
    <source>
        <dbReference type="ARBA" id="ARBA00022840"/>
    </source>
</evidence>
<keyword evidence="3" id="KW-0808">Transferase</keyword>
<dbReference type="PANTHER" id="PTHR24054">
    <property type="entry name" value="CASEIN KINASE II SUBUNIT ALPHA"/>
    <property type="match status" value="1"/>
</dbReference>
<dbReference type="Proteomes" id="UP000179807">
    <property type="component" value="Unassembled WGS sequence"/>
</dbReference>
<feature type="domain" description="Protein kinase" evidence="12">
    <location>
        <begin position="64"/>
        <end position="347"/>
    </location>
</feature>
<dbReference type="SMART" id="SM00220">
    <property type="entry name" value="S_TKc"/>
    <property type="match status" value="1"/>
</dbReference>
<dbReference type="OrthoDB" id="10254671at2759"/>
<proteinExistence type="inferred from homology"/>
<dbReference type="FunFam" id="1.10.510.10:FF:000459">
    <property type="entry name" value="Casein kinase II subunit alpha"/>
    <property type="match status" value="1"/>
</dbReference>
<dbReference type="PANTHER" id="PTHR24054:SF0">
    <property type="entry name" value="CASEIN KINASE II SUBUNIT ALPHA"/>
    <property type="match status" value="1"/>
</dbReference>
<evidence type="ECO:0000256" key="10">
    <source>
        <dbReference type="RuleBase" id="RU000304"/>
    </source>
</evidence>